<evidence type="ECO:0000313" key="2">
    <source>
        <dbReference type="EMBL" id="MYM25252.1"/>
    </source>
</evidence>
<protein>
    <submittedName>
        <fullName evidence="2">Flagellar hook-length control protein FliK</fullName>
    </submittedName>
</protein>
<feature type="compositionally biased region" description="Polar residues" evidence="1">
    <location>
        <begin position="91"/>
        <end position="107"/>
    </location>
</feature>
<proteinExistence type="predicted"/>
<reference evidence="2 3" key="1">
    <citation type="submission" date="2019-12" db="EMBL/GenBank/DDBJ databases">
        <title>Novel species isolated from a subtropical stream in China.</title>
        <authorList>
            <person name="Lu H."/>
        </authorList>
    </citation>
    <scope>NUCLEOTIDE SEQUENCE [LARGE SCALE GENOMIC DNA]</scope>
    <source>
        <strain evidence="2 3">FT135W</strain>
    </source>
</reference>
<feature type="compositionally biased region" description="Low complexity" evidence="1">
    <location>
        <begin position="139"/>
        <end position="168"/>
    </location>
</feature>
<feature type="non-terminal residue" evidence="2">
    <location>
        <position position="181"/>
    </location>
</feature>
<sequence>MLPRLDAAIVTPVSSADGAGAVAAIGDGRQAAFQRALQSLVGQTVPAEVMSKLQDGSYLVKVAENAVRMMLPGDTQVGSQVPLTVLSAQPRPTFQLGNNPPGSTPTVLYSEAGLTEGGEPAASLPSQGSAVYVPGSGKPASGATQGAPGTPAGAAGAETAADADAAPGQLKPGLPGAPASG</sequence>
<keyword evidence="2" id="KW-0969">Cilium</keyword>
<gene>
    <name evidence="2" type="ORF">GTP46_21715</name>
</gene>
<keyword evidence="3" id="KW-1185">Reference proteome</keyword>
<accession>A0A6L8KHH1</accession>
<dbReference type="Proteomes" id="UP000479335">
    <property type="component" value="Unassembled WGS sequence"/>
</dbReference>
<keyword evidence="2" id="KW-0282">Flagellum</keyword>
<keyword evidence="2" id="KW-0966">Cell projection</keyword>
<comment type="caution">
    <text evidence="2">The sequence shown here is derived from an EMBL/GenBank/DDBJ whole genome shotgun (WGS) entry which is preliminary data.</text>
</comment>
<dbReference type="AlphaFoldDB" id="A0A6L8KHH1"/>
<feature type="region of interest" description="Disordered" evidence="1">
    <location>
        <begin position="116"/>
        <end position="181"/>
    </location>
</feature>
<feature type="region of interest" description="Disordered" evidence="1">
    <location>
        <begin position="91"/>
        <end position="110"/>
    </location>
</feature>
<evidence type="ECO:0000313" key="3">
    <source>
        <dbReference type="Proteomes" id="UP000479335"/>
    </source>
</evidence>
<evidence type="ECO:0000256" key="1">
    <source>
        <dbReference type="SAM" id="MobiDB-lite"/>
    </source>
</evidence>
<organism evidence="2 3">
    <name type="scientific">Duganella flavida</name>
    <dbReference type="NCBI Taxonomy" id="2692175"/>
    <lineage>
        <taxon>Bacteria</taxon>
        <taxon>Pseudomonadati</taxon>
        <taxon>Pseudomonadota</taxon>
        <taxon>Betaproteobacteria</taxon>
        <taxon>Burkholderiales</taxon>
        <taxon>Oxalobacteraceae</taxon>
        <taxon>Telluria group</taxon>
        <taxon>Duganella</taxon>
    </lineage>
</organism>
<dbReference type="EMBL" id="WWCN01000014">
    <property type="protein sequence ID" value="MYM25252.1"/>
    <property type="molecule type" value="Genomic_DNA"/>
</dbReference>
<name>A0A6L8KHH1_9BURK</name>